<evidence type="ECO:0008006" key="4">
    <source>
        <dbReference type="Google" id="ProtNLM"/>
    </source>
</evidence>
<dbReference type="Pfam" id="PF16872">
    <property type="entry name" value="putAbiC"/>
    <property type="match status" value="1"/>
</dbReference>
<reference evidence="2 3" key="1">
    <citation type="submission" date="2017-09" db="EMBL/GenBank/DDBJ databases">
        <title>Large-scale bioinformatics analysis of Bacillus genomes uncovers conserved roles of natural products in bacterial physiology.</title>
        <authorList>
            <consortium name="Agbiome Team Llc"/>
            <person name="Bleich R.M."/>
            <person name="Grubbs K.J."/>
            <person name="Santa Maria K.C."/>
            <person name="Allen S.E."/>
            <person name="Farag S."/>
            <person name="Shank E.A."/>
            <person name="Bowers A."/>
        </authorList>
    </citation>
    <scope>NUCLEOTIDE SEQUENCE [LARGE SCALE GENOMIC DNA]</scope>
    <source>
        <strain evidence="2 3">AFS053130</strain>
    </source>
</reference>
<organism evidence="2 3">
    <name type="scientific">Bacillus cereus</name>
    <dbReference type="NCBI Taxonomy" id="1396"/>
    <lineage>
        <taxon>Bacteria</taxon>
        <taxon>Bacillati</taxon>
        <taxon>Bacillota</taxon>
        <taxon>Bacilli</taxon>
        <taxon>Bacillales</taxon>
        <taxon>Bacillaceae</taxon>
        <taxon>Bacillus</taxon>
        <taxon>Bacillus cereus group</taxon>
    </lineage>
</organism>
<accession>A0A2B9E1S5</accession>
<dbReference type="InterPro" id="IPR031709">
    <property type="entry name" value="PutAbiC"/>
</dbReference>
<dbReference type="Proteomes" id="UP000222054">
    <property type="component" value="Unassembled WGS sequence"/>
</dbReference>
<keyword evidence="1" id="KW-0812">Transmembrane</keyword>
<evidence type="ECO:0000313" key="3">
    <source>
        <dbReference type="Proteomes" id="UP000222054"/>
    </source>
</evidence>
<evidence type="ECO:0000313" key="2">
    <source>
        <dbReference type="EMBL" id="PGM93269.1"/>
    </source>
</evidence>
<evidence type="ECO:0000256" key="1">
    <source>
        <dbReference type="SAM" id="Phobius"/>
    </source>
</evidence>
<dbReference type="AlphaFoldDB" id="A0A2B9E1S5"/>
<protein>
    <recommendedName>
        <fullName evidence="4">Phage abortive infection protein</fullName>
    </recommendedName>
</protein>
<proteinExistence type="predicted"/>
<comment type="caution">
    <text evidence="2">The sequence shown here is derived from an EMBL/GenBank/DDBJ whole genome shotgun (WGS) entry which is preliminary data.</text>
</comment>
<feature type="transmembrane region" description="Helical" evidence="1">
    <location>
        <begin position="16"/>
        <end position="38"/>
    </location>
</feature>
<feature type="transmembrane region" description="Helical" evidence="1">
    <location>
        <begin position="58"/>
        <end position="77"/>
    </location>
</feature>
<dbReference type="EMBL" id="NUHO01000049">
    <property type="protein sequence ID" value="PGM93269.1"/>
    <property type="molecule type" value="Genomic_DNA"/>
</dbReference>
<keyword evidence="1" id="KW-1133">Transmembrane helix</keyword>
<dbReference type="RefSeq" id="WP_098777131.1">
    <property type="nucleotide sequence ID" value="NZ_NUHO01000049.1"/>
</dbReference>
<keyword evidence="1" id="KW-0472">Membrane</keyword>
<sequence length="433" mass="51839">MEEENKLQKWYSKIETWGIIMSALLILAAVCSPIYFYFRYKSYTDYTGLATLGPVGDFIGGTTVAFLTAASVILLIATNIMQRKELKISQEQNQVSIQQADLAREETKITNETMKRQQFETTFFNMINLHHNILKEIRYENSTGREAILKLYNELRDTYDNQVYKRYKTQFINDIFSSNNDYKLIDLIKKVLVDKELLKYTQDFEKSFMPAIGYNEKEDFREQEFFYYSIINGTDGKWYEKEEHVIEHFEMDIKYDREKCIKILEEFDFKGRIEKKKSINHEYITEFKMKKSINHEYITEFKMNYCDNPLIELRHEAYETLYKKYENAIGHYYRNLYRIVKLIQNNTFDSKSQELDNEEKRQYRGILRAQLSSFELLMLFYNISYSKKGENFKKLIAGINFFDDHLIEKDFIWKNDIEQLARLNTPGDIAESN</sequence>
<name>A0A2B9E1S5_BACCE</name>
<gene>
    <name evidence="2" type="ORF">CN958_12780</name>
</gene>